<dbReference type="AlphaFoldDB" id="A0A067TRX3"/>
<accession>A0A067TRX3</accession>
<keyword evidence="2" id="KW-1185">Reference proteome</keyword>
<name>A0A067TRX3_GALM3</name>
<dbReference type="Proteomes" id="UP000027222">
    <property type="component" value="Unassembled WGS sequence"/>
</dbReference>
<evidence type="ECO:0000313" key="1">
    <source>
        <dbReference type="EMBL" id="KDR85926.1"/>
    </source>
</evidence>
<evidence type="ECO:0000313" key="2">
    <source>
        <dbReference type="Proteomes" id="UP000027222"/>
    </source>
</evidence>
<dbReference type="HOGENOM" id="CLU_1917206_0_0_1"/>
<dbReference type="EMBL" id="KL142367">
    <property type="protein sequence ID" value="KDR85926.1"/>
    <property type="molecule type" value="Genomic_DNA"/>
</dbReference>
<protein>
    <submittedName>
        <fullName evidence="1">Uncharacterized protein</fullName>
    </submittedName>
</protein>
<organism evidence="1 2">
    <name type="scientific">Galerina marginata (strain CBS 339.88)</name>
    <dbReference type="NCBI Taxonomy" id="685588"/>
    <lineage>
        <taxon>Eukaryota</taxon>
        <taxon>Fungi</taxon>
        <taxon>Dikarya</taxon>
        <taxon>Basidiomycota</taxon>
        <taxon>Agaricomycotina</taxon>
        <taxon>Agaricomycetes</taxon>
        <taxon>Agaricomycetidae</taxon>
        <taxon>Agaricales</taxon>
        <taxon>Agaricineae</taxon>
        <taxon>Strophariaceae</taxon>
        <taxon>Galerina</taxon>
    </lineage>
</organism>
<reference evidence="2" key="1">
    <citation type="journal article" date="2014" name="Proc. Natl. Acad. Sci. U.S.A.">
        <title>Extensive sampling of basidiomycete genomes demonstrates inadequacy of the white-rot/brown-rot paradigm for wood decay fungi.</title>
        <authorList>
            <person name="Riley R."/>
            <person name="Salamov A.A."/>
            <person name="Brown D.W."/>
            <person name="Nagy L.G."/>
            <person name="Floudas D."/>
            <person name="Held B.W."/>
            <person name="Levasseur A."/>
            <person name="Lombard V."/>
            <person name="Morin E."/>
            <person name="Otillar R."/>
            <person name="Lindquist E.A."/>
            <person name="Sun H."/>
            <person name="LaButti K.M."/>
            <person name="Schmutz J."/>
            <person name="Jabbour D."/>
            <person name="Luo H."/>
            <person name="Baker S.E."/>
            <person name="Pisabarro A.G."/>
            <person name="Walton J.D."/>
            <person name="Blanchette R.A."/>
            <person name="Henrissat B."/>
            <person name="Martin F."/>
            <person name="Cullen D."/>
            <person name="Hibbett D.S."/>
            <person name="Grigoriev I.V."/>
        </authorList>
    </citation>
    <scope>NUCLEOTIDE SEQUENCE [LARGE SCALE GENOMIC DNA]</scope>
    <source>
        <strain evidence="2">CBS 339.88</strain>
    </source>
</reference>
<proteinExistence type="predicted"/>
<sequence>MSNRKTRRTFARSTTRRITTNKRHICDWPIPCPMSRQADWEQSNLLTIHERHHVDVSPASTAHAFNPASAAILLADLVSPFLYPASTSCTSKVAAMTTIAESDRGHCSNSTGRQLCPSISKAMRSCMTIDDA</sequence>
<gene>
    <name evidence="1" type="ORF">GALMADRAFT_393542</name>
</gene>